<reference evidence="3" key="1">
    <citation type="submission" date="2020-10" db="EMBL/GenBank/DDBJ databases">
        <title>Sequencing the genomes of 1000 actinobacteria strains.</title>
        <authorList>
            <person name="Klenk H.-P."/>
        </authorList>
    </citation>
    <scope>NUCLEOTIDE SEQUENCE</scope>
    <source>
        <strain evidence="3">DSM 46832</strain>
    </source>
</reference>
<dbReference type="PANTHER" id="PTHR30272">
    <property type="entry name" value="3-HYDROXYACYL-[ACYL-CARRIER-PROTEIN] DEHYDRATASE"/>
    <property type="match status" value="1"/>
</dbReference>
<dbReference type="RefSeq" id="WP_192770965.1">
    <property type="nucleotide sequence ID" value="NZ_JADBEB010000001.1"/>
</dbReference>
<dbReference type="GO" id="GO:0019171">
    <property type="term" value="F:(3R)-hydroxyacyl-[acyl-carrier-protein] dehydratase activity"/>
    <property type="evidence" value="ECO:0007669"/>
    <property type="project" value="UniProtKB-EC"/>
</dbReference>
<dbReference type="AlphaFoldDB" id="A0A927ME48"/>
<proteinExistence type="inferred from homology"/>
<evidence type="ECO:0000313" key="3">
    <source>
        <dbReference type="EMBL" id="MBE1491990.1"/>
    </source>
</evidence>
<dbReference type="EMBL" id="JADBEB010000001">
    <property type="protein sequence ID" value="MBE1491990.1"/>
    <property type="molecule type" value="Genomic_DNA"/>
</dbReference>
<dbReference type="Proteomes" id="UP000649753">
    <property type="component" value="Unassembled WGS sequence"/>
</dbReference>
<comment type="similarity">
    <text evidence="1">Belongs to the thioester dehydratase family. FabZ subfamily.</text>
</comment>
<protein>
    <submittedName>
        <fullName evidence="3">3-hydroxyacyl-[acyl-carrier-protein] dehydratase</fullName>
        <ecNumber evidence="3">4.2.1.59</ecNumber>
    </submittedName>
</protein>
<dbReference type="PANTHER" id="PTHR30272:SF1">
    <property type="entry name" value="3-HYDROXYACYL-[ACYL-CARRIER-PROTEIN] DEHYDRATASE"/>
    <property type="match status" value="1"/>
</dbReference>
<dbReference type="InterPro" id="IPR029069">
    <property type="entry name" value="HotDog_dom_sf"/>
</dbReference>
<evidence type="ECO:0000256" key="2">
    <source>
        <dbReference type="ARBA" id="ARBA00023239"/>
    </source>
</evidence>
<name>A0A927ME48_9ACTN</name>
<accession>A0A927ME48</accession>
<comment type="caution">
    <text evidence="3">The sequence shown here is derived from an EMBL/GenBank/DDBJ whole genome shotgun (WGS) entry which is preliminary data.</text>
</comment>
<evidence type="ECO:0000313" key="4">
    <source>
        <dbReference type="Proteomes" id="UP000649753"/>
    </source>
</evidence>
<keyword evidence="2 3" id="KW-0456">Lyase</keyword>
<keyword evidence="4" id="KW-1185">Reference proteome</keyword>
<sequence length="164" mass="17673">MIGVAEIRKVVPHRYPILLLDRVVELVPGERLTAQKAVSCTEPCYEGLDEKAVDRDYAYPATLIVESWAQAGVLLATWDRPNPDVLVGMVGLAGAINDVSFGGPAYPGDVLEHRVRMVKVIGDTVILEGETVVGDTTVMRVGQFVETQRPVSALRPADPIPVAG</sequence>
<organism evidence="3 4">
    <name type="scientific">Plantactinospora soyae</name>
    <dbReference type="NCBI Taxonomy" id="1544732"/>
    <lineage>
        <taxon>Bacteria</taxon>
        <taxon>Bacillati</taxon>
        <taxon>Actinomycetota</taxon>
        <taxon>Actinomycetes</taxon>
        <taxon>Micromonosporales</taxon>
        <taxon>Micromonosporaceae</taxon>
        <taxon>Plantactinospora</taxon>
    </lineage>
</organism>
<dbReference type="Pfam" id="PF07977">
    <property type="entry name" value="FabA"/>
    <property type="match status" value="1"/>
</dbReference>
<gene>
    <name evidence="3" type="ORF">H4W31_007628</name>
</gene>
<dbReference type="EC" id="4.2.1.59" evidence="3"/>
<dbReference type="Gene3D" id="3.10.129.10">
    <property type="entry name" value="Hotdog Thioesterase"/>
    <property type="match status" value="1"/>
</dbReference>
<dbReference type="SUPFAM" id="SSF54637">
    <property type="entry name" value="Thioesterase/thiol ester dehydrase-isomerase"/>
    <property type="match status" value="1"/>
</dbReference>
<dbReference type="InterPro" id="IPR013114">
    <property type="entry name" value="FabA_FabZ"/>
</dbReference>
<evidence type="ECO:0000256" key="1">
    <source>
        <dbReference type="ARBA" id="ARBA00009174"/>
    </source>
</evidence>